<accession>I0W7R0</accession>
<reference evidence="1 2" key="1">
    <citation type="journal article" date="2012" name="J. Bacteriol.">
        <title>Genome Sequence of the Halotolerant Bacterium Imtechella halotolerans K1T.</title>
        <authorList>
            <person name="Kumar S."/>
            <person name="Vikram S."/>
            <person name="Subramanian S."/>
            <person name="Raghava G.P."/>
            <person name="Pinnaka A.K."/>
        </authorList>
    </citation>
    <scope>NUCLEOTIDE SEQUENCE [LARGE SCALE GENOMIC DNA]</scope>
    <source>
        <strain evidence="1 2">K1</strain>
    </source>
</reference>
<organism evidence="1 2">
    <name type="scientific">Imtechella halotolerans K1</name>
    <dbReference type="NCBI Taxonomy" id="946077"/>
    <lineage>
        <taxon>Bacteria</taxon>
        <taxon>Pseudomonadati</taxon>
        <taxon>Bacteroidota</taxon>
        <taxon>Flavobacteriia</taxon>
        <taxon>Flavobacteriales</taxon>
        <taxon>Flavobacteriaceae</taxon>
        <taxon>Imtechella</taxon>
    </lineage>
</organism>
<dbReference type="STRING" id="946077.W5A_13001"/>
<proteinExistence type="predicted"/>
<name>I0W7R0_9FLAO</name>
<sequence length="192" mass="22291">MKEVFFFCFLCFGILSKGQSPYSTSEDTITALLKITFPEGLNFVHHEYKEASTTGQLSYQFFSPEISILKDTLFVSYIQVIKESDTQVSIERVDQIIPFSDIEEIETFTFTFGATDRFEPTLTYLGFWMKEGRESKVTTFGIPANLWNTGNYRLGDLEVLHTEHMYVARFPFMISEQKLHTLKNYFKTLQSN</sequence>
<evidence type="ECO:0000313" key="1">
    <source>
        <dbReference type="EMBL" id="EID72426.1"/>
    </source>
</evidence>
<evidence type="ECO:0000313" key="2">
    <source>
        <dbReference type="Proteomes" id="UP000005938"/>
    </source>
</evidence>
<gene>
    <name evidence="1" type="ORF">W5A_13001</name>
</gene>
<dbReference type="EMBL" id="AJJU01000037">
    <property type="protein sequence ID" value="EID72426.1"/>
    <property type="molecule type" value="Genomic_DNA"/>
</dbReference>
<keyword evidence="2" id="KW-1185">Reference proteome</keyword>
<comment type="caution">
    <text evidence="1">The sequence shown here is derived from an EMBL/GenBank/DDBJ whole genome shotgun (WGS) entry which is preliminary data.</text>
</comment>
<dbReference type="AlphaFoldDB" id="I0W7R0"/>
<protein>
    <submittedName>
        <fullName evidence="1">Uncharacterized protein</fullName>
    </submittedName>
</protein>
<dbReference type="Proteomes" id="UP000005938">
    <property type="component" value="Unassembled WGS sequence"/>
</dbReference>